<dbReference type="RefSeq" id="XP_059602481.1">
    <property type="nucleotide sequence ID" value="XM_059744555.1"/>
</dbReference>
<dbReference type="AlphaFoldDB" id="A0AAJ8E0S4"/>
<sequence>MGYWVDCPEGTDGERRERKRETASCLDLTVQNRRQQERAHTAGNHSTVDAGGAGWISFSFSRPRKEKEGLRALGARPLQSADPGCHRFPAYMCRAVILSILLLITKVWRRHRHHHPGAGRLAAPLPSLGYDRDSVPVFVAVDS</sequence>
<dbReference type="KEGG" id="ang:An15g02780"/>
<reference evidence="2" key="2">
    <citation type="submission" date="2025-08" db="UniProtKB">
        <authorList>
            <consortium name="RefSeq"/>
        </authorList>
    </citation>
    <scope>IDENTIFICATION</scope>
</reference>
<feature type="region of interest" description="Disordered" evidence="1">
    <location>
        <begin position="1"/>
        <end position="21"/>
    </location>
</feature>
<accession>A0AAJ8E0S4</accession>
<gene>
    <name evidence="2" type="ORF">An15g02780</name>
</gene>
<organism evidence="2">
    <name type="scientific">Aspergillus niger</name>
    <dbReference type="NCBI Taxonomy" id="5061"/>
    <lineage>
        <taxon>Eukaryota</taxon>
        <taxon>Fungi</taxon>
        <taxon>Dikarya</taxon>
        <taxon>Ascomycota</taxon>
        <taxon>Pezizomycotina</taxon>
        <taxon>Eurotiomycetes</taxon>
        <taxon>Eurotiomycetidae</taxon>
        <taxon>Eurotiales</taxon>
        <taxon>Aspergillaceae</taxon>
        <taxon>Aspergillus</taxon>
        <taxon>Aspergillus subgen. Circumdati</taxon>
    </lineage>
</organism>
<evidence type="ECO:0000313" key="2">
    <source>
        <dbReference type="RefSeq" id="XP_059602481.1"/>
    </source>
</evidence>
<proteinExistence type="predicted"/>
<feature type="compositionally biased region" description="Basic and acidic residues" evidence="1">
    <location>
        <begin position="12"/>
        <end position="21"/>
    </location>
</feature>
<dbReference type="GeneID" id="84593133"/>
<reference evidence="2" key="1">
    <citation type="submission" date="2025-02" db="EMBL/GenBank/DDBJ databases">
        <authorList>
            <consortium name="NCBI Genome Project"/>
        </authorList>
    </citation>
    <scope>NUCLEOTIDE SEQUENCE</scope>
</reference>
<protein>
    <submittedName>
        <fullName evidence="2">Uncharacterized protein</fullName>
    </submittedName>
</protein>
<evidence type="ECO:0000256" key="1">
    <source>
        <dbReference type="SAM" id="MobiDB-lite"/>
    </source>
</evidence>
<name>A0AAJ8E0S4_ASPNG</name>